<dbReference type="Proteomes" id="UP000435243">
    <property type="component" value="Unassembled WGS sequence"/>
</dbReference>
<proteinExistence type="predicted"/>
<dbReference type="Gene3D" id="3.30.420.150">
    <property type="entry name" value="Exopolyphosphatase. Domain 2"/>
    <property type="match status" value="1"/>
</dbReference>
<organism evidence="2 3">
    <name type="scientific">Alteraurantiacibacter aestuarii</name>
    <dbReference type="NCBI Taxonomy" id="650004"/>
    <lineage>
        <taxon>Bacteria</taxon>
        <taxon>Pseudomonadati</taxon>
        <taxon>Pseudomonadota</taxon>
        <taxon>Alphaproteobacteria</taxon>
        <taxon>Sphingomonadales</taxon>
        <taxon>Erythrobacteraceae</taxon>
        <taxon>Alteraurantiacibacter</taxon>
    </lineage>
</organism>
<evidence type="ECO:0000313" key="2">
    <source>
        <dbReference type="EMBL" id="MXO87404.1"/>
    </source>
</evidence>
<dbReference type="InterPro" id="IPR043129">
    <property type="entry name" value="ATPase_NBD"/>
</dbReference>
<dbReference type="Gene3D" id="3.30.420.40">
    <property type="match status" value="1"/>
</dbReference>
<dbReference type="OrthoDB" id="3698573at2"/>
<evidence type="ECO:0000313" key="3">
    <source>
        <dbReference type="Proteomes" id="UP000435243"/>
    </source>
</evidence>
<dbReference type="CDD" id="cd24052">
    <property type="entry name" value="ASKHA_NBD_HpPPX-GppA-like"/>
    <property type="match status" value="1"/>
</dbReference>
<dbReference type="InterPro" id="IPR050273">
    <property type="entry name" value="GppA/Ppx_hydrolase"/>
</dbReference>
<accession>A0A844ZIK2</accession>
<dbReference type="InterPro" id="IPR003695">
    <property type="entry name" value="Ppx_GppA_N"/>
</dbReference>
<keyword evidence="3" id="KW-1185">Reference proteome</keyword>
<gene>
    <name evidence="2" type="ORF">GRI32_01460</name>
</gene>
<dbReference type="GO" id="GO:0016462">
    <property type="term" value="F:pyrophosphatase activity"/>
    <property type="evidence" value="ECO:0007669"/>
    <property type="project" value="TreeGrafter"/>
</dbReference>
<dbReference type="EMBL" id="WTYY01000001">
    <property type="protein sequence ID" value="MXO87404.1"/>
    <property type="molecule type" value="Genomic_DNA"/>
</dbReference>
<dbReference type="RefSeq" id="WP_160589349.1">
    <property type="nucleotide sequence ID" value="NZ_BAAAFP010000002.1"/>
</dbReference>
<protein>
    <submittedName>
        <fullName evidence="2">Ppx/GppA family phosphatase</fullName>
    </submittedName>
</protein>
<sequence>MTAIRRGTLNGGVGDRPDRAVIDIGSNTVRLVIYSGSRRAPNVWLNEKVTAKLGRDLASTGSMPDKAMDLALSGLARFAAILSDIDVRDVQVVATAAVRDARNGLEFLERVRALGLQPRLLTGEEEATISAYGVIGAFPGAQGVVADLGGGSLELVAIGDGTSHDGVSLPLGTLRLPALREKGEAAFRKAVNKELVGADWARHLDGPLYLVGGTWRAFAAFSMYRSKYPLSDPQAYCLSNEEAEKVARKLMQMQPAQLSSISGISSSRAAGLPDAAAMLRVILSTLKPDGIVISSWGLREGLLFQQLEPAAREQDPLLAAIAHFVAPRGASLSAAAMIAGWTSGVVAGNDKALERLRMASIMLAMAQARLEPNMRLRHSFDWAMDKRWLGLDHKGRAIIGAALRGACGKPEPTLELLQLAEEEELREAAGWGLAFRLCRRIGAGSRASMLTSRLTRDDGRLVLWLDESREQLASDSVQSDLKTLALWLNCEPELRIGQA</sequence>
<dbReference type="PANTHER" id="PTHR30005:SF0">
    <property type="entry name" value="RETROGRADE REGULATION PROTEIN 2"/>
    <property type="match status" value="1"/>
</dbReference>
<dbReference type="Pfam" id="PF02541">
    <property type="entry name" value="Ppx-GppA"/>
    <property type="match status" value="1"/>
</dbReference>
<name>A0A844ZIK2_9SPHN</name>
<dbReference type="PANTHER" id="PTHR30005">
    <property type="entry name" value="EXOPOLYPHOSPHATASE"/>
    <property type="match status" value="1"/>
</dbReference>
<evidence type="ECO:0000259" key="1">
    <source>
        <dbReference type="Pfam" id="PF02541"/>
    </source>
</evidence>
<comment type="caution">
    <text evidence="2">The sequence shown here is derived from an EMBL/GenBank/DDBJ whole genome shotgun (WGS) entry which is preliminary data.</text>
</comment>
<dbReference type="SUPFAM" id="SSF53067">
    <property type="entry name" value="Actin-like ATPase domain"/>
    <property type="match status" value="2"/>
</dbReference>
<reference evidence="2 3" key="1">
    <citation type="submission" date="2019-12" db="EMBL/GenBank/DDBJ databases">
        <title>Genomic-based taxomic classification of the family Erythrobacteraceae.</title>
        <authorList>
            <person name="Xu L."/>
        </authorList>
    </citation>
    <scope>NUCLEOTIDE SEQUENCE [LARGE SCALE GENOMIC DNA]</scope>
    <source>
        <strain evidence="2 3">JCM 16339</strain>
    </source>
</reference>
<feature type="domain" description="Ppx/GppA phosphatase N-terminal" evidence="1">
    <location>
        <begin position="39"/>
        <end position="307"/>
    </location>
</feature>
<dbReference type="AlphaFoldDB" id="A0A844ZIK2"/>
<dbReference type="Gene3D" id="1.10.3210.10">
    <property type="entry name" value="Hypothetical protein af1432"/>
    <property type="match status" value="1"/>
</dbReference>